<dbReference type="Gene3D" id="3.40.50.150">
    <property type="entry name" value="Vaccinia Virus protein VP39"/>
    <property type="match status" value="1"/>
</dbReference>
<dbReference type="InterPro" id="IPR029063">
    <property type="entry name" value="SAM-dependent_MTases_sf"/>
</dbReference>
<dbReference type="GO" id="GO:0032259">
    <property type="term" value="P:methylation"/>
    <property type="evidence" value="ECO:0007669"/>
    <property type="project" value="UniProtKB-KW"/>
</dbReference>
<dbReference type="AlphaFoldDB" id="Q12NN2"/>
<reference evidence="2 3" key="1">
    <citation type="submission" date="2006-03" db="EMBL/GenBank/DDBJ databases">
        <title>Complete sequence of Shewanella denitrificans OS217.</title>
        <authorList>
            <consortium name="US DOE Joint Genome Institute"/>
            <person name="Copeland A."/>
            <person name="Lucas S."/>
            <person name="Lapidus A."/>
            <person name="Barry K."/>
            <person name="Detter J.C."/>
            <person name="Glavina del Rio T."/>
            <person name="Hammon N."/>
            <person name="Israni S."/>
            <person name="Dalin E."/>
            <person name="Tice H."/>
            <person name="Pitluck S."/>
            <person name="Brettin T."/>
            <person name="Bruce D."/>
            <person name="Han C."/>
            <person name="Tapia R."/>
            <person name="Gilna P."/>
            <person name="Kiss H."/>
            <person name="Schmutz J."/>
            <person name="Larimer F."/>
            <person name="Land M."/>
            <person name="Hauser L."/>
            <person name="Kyrpides N."/>
            <person name="Lykidis A."/>
            <person name="Richardson P."/>
        </authorList>
    </citation>
    <scope>NUCLEOTIDE SEQUENCE [LARGE SCALE GENOMIC DNA]</scope>
    <source>
        <strain evidence="3">OS217 / ATCC BAA-1090 / DSM 15013</strain>
    </source>
</reference>
<feature type="domain" description="Methyltransferase type 11" evidence="1">
    <location>
        <begin position="72"/>
        <end position="157"/>
    </location>
</feature>
<dbReference type="GO" id="GO:0008757">
    <property type="term" value="F:S-adenosylmethionine-dependent methyltransferase activity"/>
    <property type="evidence" value="ECO:0007669"/>
    <property type="project" value="InterPro"/>
</dbReference>
<dbReference type="SMR" id="Q12NN2"/>
<dbReference type="STRING" id="318161.Sden_1660"/>
<keyword evidence="2" id="KW-0489">Methyltransferase</keyword>
<evidence type="ECO:0000259" key="1">
    <source>
        <dbReference type="Pfam" id="PF08241"/>
    </source>
</evidence>
<sequence length="309" mass="33842">MTVKQGAASMVDSVAHLQADVEANSNSQACSEALPHIERFSKAAKQYKRHDVLQRLTAARLQKNANLSGCLLDVGAGPGTCFAAFSGIKQVTALDIAQGMLDTLSLRFKDYRTVCCDVQQIKLDDEVVDTIYSNLALQWCTDLPRAAAELARVSVRGAECHLSIVAAGSLPELKTLGFRTNSFMNLAEMIDAFLGINQTENAQVNQAQPRGLPQKTWQLLDASLEHTQVYFNDLRSMLYSIKGVGASAQSQSVIHAQPKTAKASALALSSTQLMSKSQWQHRRKLAETMRTEQGLPLTYQIAYLRLKLA</sequence>
<dbReference type="SUPFAM" id="SSF53335">
    <property type="entry name" value="S-adenosyl-L-methionine-dependent methyltransferases"/>
    <property type="match status" value="1"/>
</dbReference>
<dbReference type="Proteomes" id="UP000001982">
    <property type="component" value="Chromosome"/>
</dbReference>
<organism evidence="2 3">
    <name type="scientific">Shewanella denitrificans (strain OS217 / ATCC BAA-1090 / DSM 15013)</name>
    <dbReference type="NCBI Taxonomy" id="318161"/>
    <lineage>
        <taxon>Bacteria</taxon>
        <taxon>Pseudomonadati</taxon>
        <taxon>Pseudomonadota</taxon>
        <taxon>Gammaproteobacteria</taxon>
        <taxon>Alteromonadales</taxon>
        <taxon>Shewanellaceae</taxon>
        <taxon>Shewanella</taxon>
    </lineage>
</organism>
<keyword evidence="2" id="KW-0808">Transferase</keyword>
<dbReference type="eggNOG" id="COG2226">
    <property type="taxonomic scope" value="Bacteria"/>
</dbReference>
<dbReference type="CDD" id="cd02440">
    <property type="entry name" value="AdoMet_MTases"/>
    <property type="match status" value="1"/>
</dbReference>
<dbReference type="Pfam" id="PF08241">
    <property type="entry name" value="Methyltransf_11"/>
    <property type="match status" value="1"/>
</dbReference>
<dbReference type="HOGENOM" id="CLU_046586_2_2_6"/>
<dbReference type="InterPro" id="IPR013216">
    <property type="entry name" value="Methyltransf_11"/>
</dbReference>
<dbReference type="KEGG" id="sdn:Sden_1660"/>
<evidence type="ECO:0000313" key="2">
    <source>
        <dbReference type="EMBL" id="ABE54944.1"/>
    </source>
</evidence>
<gene>
    <name evidence="2" type="ordered locus">Sden_1660</name>
</gene>
<dbReference type="EMBL" id="CP000302">
    <property type="protein sequence ID" value="ABE54944.1"/>
    <property type="molecule type" value="Genomic_DNA"/>
</dbReference>
<name>Q12NN2_SHEDO</name>
<dbReference type="DNASU" id="4018136"/>
<protein>
    <submittedName>
        <fullName evidence="2">Methyltransferase type 11</fullName>
    </submittedName>
</protein>
<accession>Q12NN2</accession>
<keyword evidence="3" id="KW-1185">Reference proteome</keyword>
<proteinExistence type="predicted"/>
<evidence type="ECO:0000313" key="3">
    <source>
        <dbReference type="Proteomes" id="UP000001982"/>
    </source>
</evidence>